<keyword evidence="8" id="KW-0482">Metalloprotease</keyword>
<keyword evidence="5" id="KW-0732">Signal</keyword>
<evidence type="ECO:0000256" key="2">
    <source>
        <dbReference type="ARBA" id="ARBA00010370"/>
    </source>
</evidence>
<dbReference type="GO" id="GO:0005615">
    <property type="term" value="C:extracellular space"/>
    <property type="evidence" value="ECO:0007669"/>
    <property type="project" value="TreeGrafter"/>
</dbReference>
<dbReference type="PANTHER" id="PTHR10201">
    <property type="entry name" value="MATRIX METALLOPROTEINASE"/>
    <property type="match status" value="1"/>
</dbReference>
<accession>A0A310SF82</accession>
<evidence type="ECO:0000313" key="11">
    <source>
        <dbReference type="Proteomes" id="UP000250275"/>
    </source>
</evidence>
<keyword evidence="6" id="KW-0378">Hydrolase</keyword>
<evidence type="ECO:0000256" key="4">
    <source>
        <dbReference type="ARBA" id="ARBA00022723"/>
    </source>
</evidence>
<keyword evidence="7" id="KW-0862">Zinc</keyword>
<dbReference type="GO" id="GO:0030574">
    <property type="term" value="P:collagen catabolic process"/>
    <property type="evidence" value="ECO:0007669"/>
    <property type="project" value="TreeGrafter"/>
</dbReference>
<dbReference type="AlphaFoldDB" id="A0A310SF82"/>
<organism evidence="10 11">
    <name type="scientific">Eufriesea mexicana</name>
    <dbReference type="NCBI Taxonomy" id="516756"/>
    <lineage>
        <taxon>Eukaryota</taxon>
        <taxon>Metazoa</taxon>
        <taxon>Ecdysozoa</taxon>
        <taxon>Arthropoda</taxon>
        <taxon>Hexapoda</taxon>
        <taxon>Insecta</taxon>
        <taxon>Pterygota</taxon>
        <taxon>Neoptera</taxon>
        <taxon>Endopterygota</taxon>
        <taxon>Hymenoptera</taxon>
        <taxon>Apocrita</taxon>
        <taxon>Aculeata</taxon>
        <taxon>Apoidea</taxon>
        <taxon>Anthophila</taxon>
        <taxon>Apidae</taxon>
        <taxon>Eufriesea</taxon>
    </lineage>
</organism>
<dbReference type="GO" id="GO:0006508">
    <property type="term" value="P:proteolysis"/>
    <property type="evidence" value="ECO:0007669"/>
    <property type="project" value="UniProtKB-KW"/>
</dbReference>
<dbReference type="Gene3D" id="3.40.390.10">
    <property type="entry name" value="Collagenase (Catalytic Domain)"/>
    <property type="match status" value="1"/>
</dbReference>
<evidence type="ECO:0000313" key="10">
    <source>
        <dbReference type="EMBL" id="OAD56776.1"/>
    </source>
</evidence>
<evidence type="ECO:0000256" key="3">
    <source>
        <dbReference type="ARBA" id="ARBA00022670"/>
    </source>
</evidence>
<protein>
    <submittedName>
        <fullName evidence="10">Stromelysin-3</fullName>
    </submittedName>
</protein>
<evidence type="ECO:0000259" key="9">
    <source>
        <dbReference type="Pfam" id="PF00413"/>
    </source>
</evidence>
<comment type="cofactor">
    <cofactor evidence="1">
        <name>Zn(2+)</name>
        <dbReference type="ChEBI" id="CHEBI:29105"/>
    </cofactor>
</comment>
<keyword evidence="4" id="KW-0479">Metal-binding</keyword>
<reference evidence="10 11" key="1">
    <citation type="submission" date="2015-07" db="EMBL/GenBank/DDBJ databases">
        <title>The genome of Eufriesea mexicana.</title>
        <authorList>
            <person name="Pan H."/>
            <person name="Kapheim K."/>
        </authorList>
    </citation>
    <scope>NUCLEOTIDE SEQUENCE [LARGE SCALE GENOMIC DNA]</scope>
    <source>
        <strain evidence="10">0111107269</strain>
        <tissue evidence="10">Whole body</tissue>
    </source>
</reference>
<dbReference type="Pfam" id="PF00413">
    <property type="entry name" value="Peptidase_M10"/>
    <property type="match status" value="1"/>
</dbReference>
<evidence type="ECO:0000256" key="6">
    <source>
        <dbReference type="ARBA" id="ARBA00022801"/>
    </source>
</evidence>
<dbReference type="GO" id="GO:0008270">
    <property type="term" value="F:zinc ion binding"/>
    <property type="evidence" value="ECO:0007669"/>
    <property type="project" value="InterPro"/>
</dbReference>
<gene>
    <name evidence="10" type="ORF">WN48_03012</name>
</gene>
<evidence type="ECO:0000256" key="1">
    <source>
        <dbReference type="ARBA" id="ARBA00001947"/>
    </source>
</evidence>
<keyword evidence="11" id="KW-1185">Reference proteome</keyword>
<comment type="similarity">
    <text evidence="2">Belongs to the peptidase M10A family.</text>
</comment>
<dbReference type="InterPro" id="IPR024079">
    <property type="entry name" value="MetalloPept_cat_dom_sf"/>
</dbReference>
<proteinExistence type="inferred from homology"/>
<dbReference type="EMBL" id="KQ761824">
    <property type="protein sequence ID" value="OAD56776.1"/>
    <property type="molecule type" value="Genomic_DNA"/>
</dbReference>
<keyword evidence="3" id="KW-0645">Protease</keyword>
<dbReference type="GO" id="GO:0031012">
    <property type="term" value="C:extracellular matrix"/>
    <property type="evidence" value="ECO:0007669"/>
    <property type="project" value="InterPro"/>
</dbReference>
<dbReference type="GO" id="GO:0030198">
    <property type="term" value="P:extracellular matrix organization"/>
    <property type="evidence" value="ECO:0007669"/>
    <property type="project" value="TreeGrafter"/>
</dbReference>
<dbReference type="SUPFAM" id="SSF55486">
    <property type="entry name" value="Metalloproteases ('zincins'), catalytic domain"/>
    <property type="match status" value="1"/>
</dbReference>
<dbReference type="PANTHER" id="PTHR10201:SF291">
    <property type="entry name" value="MATRIX METALLOPROTEINASE 1, ISOFORM C-RELATED"/>
    <property type="match status" value="1"/>
</dbReference>
<sequence>MEAVGRRLSRPSSVTDRQNSYVGYFLRDERWGRSQICSKDLVTLQIEPLRVRSHRPTCYHGDGYPFDGRGQILAHAFFPGGDRGGDVHFDEEEIWLLQDDNNEEVGEAPSAAENARNVLGFLDMKSEQRNRAAWDFYG</sequence>
<evidence type="ECO:0000256" key="7">
    <source>
        <dbReference type="ARBA" id="ARBA00022833"/>
    </source>
</evidence>
<dbReference type="Proteomes" id="UP000250275">
    <property type="component" value="Unassembled WGS sequence"/>
</dbReference>
<evidence type="ECO:0000256" key="8">
    <source>
        <dbReference type="ARBA" id="ARBA00023049"/>
    </source>
</evidence>
<name>A0A310SF82_9HYME</name>
<dbReference type="GO" id="GO:0004222">
    <property type="term" value="F:metalloendopeptidase activity"/>
    <property type="evidence" value="ECO:0007669"/>
    <property type="project" value="InterPro"/>
</dbReference>
<evidence type="ECO:0000256" key="5">
    <source>
        <dbReference type="ARBA" id="ARBA00022729"/>
    </source>
</evidence>
<feature type="domain" description="Peptidase M10 metallopeptidase" evidence="9">
    <location>
        <begin position="59"/>
        <end position="105"/>
    </location>
</feature>
<dbReference type="InterPro" id="IPR001818">
    <property type="entry name" value="Pept_M10_metallopeptidase"/>
</dbReference>